<gene>
    <name evidence="2" type="ORF">FHR84_001505</name>
</gene>
<accession>A0A852Z7N1</accession>
<comment type="caution">
    <text evidence="2">The sequence shown here is derived from an EMBL/GenBank/DDBJ whole genome shotgun (WGS) entry which is preliminary data.</text>
</comment>
<proteinExistence type="predicted"/>
<name>A0A852Z7N1_9ACTN</name>
<dbReference type="RefSeq" id="WP_179534690.1">
    <property type="nucleotide sequence ID" value="NZ_JACBYW010000002.1"/>
</dbReference>
<dbReference type="EMBL" id="JACBYW010000002">
    <property type="protein sequence ID" value="NYH78183.1"/>
    <property type="molecule type" value="Genomic_DNA"/>
</dbReference>
<keyword evidence="1" id="KW-0732">Signal</keyword>
<feature type="chain" id="PRO_5039637153" evidence="1">
    <location>
        <begin position="21"/>
        <end position="51"/>
    </location>
</feature>
<dbReference type="AlphaFoldDB" id="A0A852Z7N1"/>
<protein>
    <submittedName>
        <fullName evidence="2">Uncharacterized protein</fullName>
    </submittedName>
</protein>
<organism evidence="2 3">
    <name type="scientific">Actinopolyspora biskrensis</name>
    <dbReference type="NCBI Taxonomy" id="1470178"/>
    <lineage>
        <taxon>Bacteria</taxon>
        <taxon>Bacillati</taxon>
        <taxon>Actinomycetota</taxon>
        <taxon>Actinomycetes</taxon>
        <taxon>Actinopolysporales</taxon>
        <taxon>Actinopolysporaceae</taxon>
        <taxon>Actinopolyspora</taxon>
    </lineage>
</organism>
<evidence type="ECO:0000256" key="1">
    <source>
        <dbReference type="SAM" id="SignalP"/>
    </source>
</evidence>
<dbReference type="Proteomes" id="UP000548304">
    <property type="component" value="Unassembled WGS sequence"/>
</dbReference>
<evidence type="ECO:0000313" key="2">
    <source>
        <dbReference type="EMBL" id="NYH78183.1"/>
    </source>
</evidence>
<feature type="signal peptide" evidence="1">
    <location>
        <begin position="1"/>
        <end position="20"/>
    </location>
</feature>
<keyword evidence="3" id="KW-1185">Reference proteome</keyword>
<evidence type="ECO:0000313" key="3">
    <source>
        <dbReference type="Proteomes" id="UP000548304"/>
    </source>
</evidence>
<sequence length="51" mass="5500">MRRWLMALAALGSAARAATAGWLLLDVATQAQDPALALSMRCRLLRLSFLG</sequence>
<reference evidence="2 3" key="1">
    <citation type="submission" date="2020-07" db="EMBL/GenBank/DDBJ databases">
        <title>Genomic Encyclopedia of Type Strains, Phase III (KMG-III): the genomes of soil and plant-associated and newly described type strains.</title>
        <authorList>
            <person name="Whitman W."/>
        </authorList>
    </citation>
    <scope>NUCLEOTIDE SEQUENCE [LARGE SCALE GENOMIC DNA]</scope>
    <source>
        <strain evidence="2 3">CECT 8576</strain>
    </source>
</reference>